<dbReference type="STRING" id="429701.A0A2G9GZT3"/>
<keyword evidence="7" id="KW-1185">Reference proteome</keyword>
<organism evidence="6 7">
    <name type="scientific">Handroanthus impetiginosus</name>
    <dbReference type="NCBI Taxonomy" id="429701"/>
    <lineage>
        <taxon>Eukaryota</taxon>
        <taxon>Viridiplantae</taxon>
        <taxon>Streptophyta</taxon>
        <taxon>Embryophyta</taxon>
        <taxon>Tracheophyta</taxon>
        <taxon>Spermatophyta</taxon>
        <taxon>Magnoliopsida</taxon>
        <taxon>eudicotyledons</taxon>
        <taxon>Gunneridae</taxon>
        <taxon>Pentapetalae</taxon>
        <taxon>asterids</taxon>
        <taxon>lamiids</taxon>
        <taxon>Lamiales</taxon>
        <taxon>Bignoniaceae</taxon>
        <taxon>Crescentiina</taxon>
        <taxon>Tabebuia alliance</taxon>
        <taxon>Handroanthus</taxon>
    </lineage>
</organism>
<dbReference type="Pfam" id="PF07724">
    <property type="entry name" value="AAA_2"/>
    <property type="match status" value="1"/>
</dbReference>
<proteinExistence type="predicted"/>
<accession>A0A2G9GZT3</accession>
<dbReference type="GO" id="GO:0034605">
    <property type="term" value="P:cellular response to heat"/>
    <property type="evidence" value="ECO:0007669"/>
    <property type="project" value="TreeGrafter"/>
</dbReference>
<dbReference type="InterPro" id="IPR028299">
    <property type="entry name" value="ClpA/B_CS2"/>
</dbReference>
<gene>
    <name evidence="6" type="ORF">CDL12_16674</name>
</gene>
<evidence type="ECO:0000313" key="7">
    <source>
        <dbReference type="Proteomes" id="UP000231279"/>
    </source>
</evidence>
<protein>
    <submittedName>
        <fullName evidence="6">Uncharacterized protein</fullName>
    </submittedName>
</protein>
<evidence type="ECO:0000256" key="1">
    <source>
        <dbReference type="ARBA" id="ARBA00022741"/>
    </source>
</evidence>
<dbReference type="Proteomes" id="UP000231279">
    <property type="component" value="Unassembled WGS sequence"/>
</dbReference>
<dbReference type="GO" id="GO:0005737">
    <property type="term" value="C:cytoplasm"/>
    <property type="evidence" value="ECO:0007669"/>
    <property type="project" value="TreeGrafter"/>
</dbReference>
<keyword evidence="1" id="KW-0547">Nucleotide-binding</keyword>
<dbReference type="SUPFAM" id="SSF52540">
    <property type="entry name" value="P-loop containing nucleoside triphosphate hydrolases"/>
    <property type="match status" value="1"/>
</dbReference>
<dbReference type="GO" id="GO:0016887">
    <property type="term" value="F:ATP hydrolysis activity"/>
    <property type="evidence" value="ECO:0007669"/>
    <property type="project" value="InterPro"/>
</dbReference>
<evidence type="ECO:0000259" key="5">
    <source>
        <dbReference type="SMART" id="SM01086"/>
    </source>
</evidence>
<feature type="domain" description="Clp ATPase C-terminal" evidence="5">
    <location>
        <begin position="178"/>
        <end position="268"/>
    </location>
</feature>
<dbReference type="SMART" id="SM00382">
    <property type="entry name" value="AAA"/>
    <property type="match status" value="1"/>
</dbReference>
<dbReference type="PROSITE" id="PS00871">
    <property type="entry name" value="CLPAB_2"/>
    <property type="match status" value="1"/>
</dbReference>
<dbReference type="Pfam" id="PF10431">
    <property type="entry name" value="ClpB_D2-small"/>
    <property type="match status" value="1"/>
</dbReference>
<dbReference type="PRINTS" id="PR00300">
    <property type="entry name" value="CLPPROTEASEA"/>
</dbReference>
<keyword evidence="3" id="KW-0143">Chaperone</keyword>
<dbReference type="CDD" id="cd19499">
    <property type="entry name" value="RecA-like_ClpB_Hsp104-like"/>
    <property type="match status" value="1"/>
</dbReference>
<evidence type="ECO:0000313" key="6">
    <source>
        <dbReference type="EMBL" id="PIN10735.1"/>
    </source>
</evidence>
<dbReference type="OrthoDB" id="47330at2759"/>
<sequence>MLFCGPTGVGKTELTKALAASYFGSESAMLRLDMSEYMERHTVSKLIGSPPGYVGYGEGGTLTEAIRRQPFTVVLLDEIEKAHPDIFNILLQLFEDGHLTDSQGRRVSFKNALVVMTSNVGSAAIAKGRHNFGFLFSDDDDNSASYAGMKSLVMEELKGYFRPELLNRIDEVVVFRPLEKPQMIEILDIMLHEVKERLTSLGISLEVSDEIVDLICQQGYDRSYGARPLRRAVTQIIEDLVSESVLSGDCKPGDIAVIHVDDTGNPVVNIQSNQRIQLSDTISNL</sequence>
<evidence type="ECO:0000256" key="2">
    <source>
        <dbReference type="ARBA" id="ARBA00022840"/>
    </source>
</evidence>
<dbReference type="GO" id="GO:0005524">
    <property type="term" value="F:ATP binding"/>
    <property type="evidence" value="ECO:0007669"/>
    <property type="project" value="UniProtKB-KW"/>
</dbReference>
<evidence type="ECO:0000259" key="4">
    <source>
        <dbReference type="SMART" id="SM00382"/>
    </source>
</evidence>
<dbReference type="PANTHER" id="PTHR11638">
    <property type="entry name" value="ATP-DEPENDENT CLP PROTEASE"/>
    <property type="match status" value="1"/>
</dbReference>
<reference evidence="7" key="1">
    <citation type="journal article" date="2018" name="Gigascience">
        <title>Genome assembly of the Pink Ipe (Handroanthus impetiginosus, Bignoniaceae), a highly valued, ecologically keystone Neotropical timber forest tree.</title>
        <authorList>
            <person name="Silva-Junior O.B."/>
            <person name="Grattapaglia D."/>
            <person name="Novaes E."/>
            <person name="Collevatti R.G."/>
        </authorList>
    </citation>
    <scope>NUCLEOTIDE SEQUENCE [LARGE SCALE GENOMIC DNA]</scope>
    <source>
        <strain evidence="7">cv. UFG-1</strain>
    </source>
</reference>
<dbReference type="InterPro" id="IPR003959">
    <property type="entry name" value="ATPase_AAA_core"/>
</dbReference>
<comment type="caution">
    <text evidence="6">The sequence shown here is derived from an EMBL/GenBank/DDBJ whole genome shotgun (WGS) entry which is preliminary data.</text>
</comment>
<dbReference type="InterPro" id="IPR003593">
    <property type="entry name" value="AAA+_ATPase"/>
</dbReference>
<dbReference type="InterPro" id="IPR027417">
    <property type="entry name" value="P-loop_NTPase"/>
</dbReference>
<name>A0A2G9GZT3_9LAMI</name>
<dbReference type="EMBL" id="NKXS01003148">
    <property type="protein sequence ID" value="PIN10735.1"/>
    <property type="molecule type" value="Genomic_DNA"/>
</dbReference>
<dbReference type="AlphaFoldDB" id="A0A2G9GZT3"/>
<dbReference type="InterPro" id="IPR001270">
    <property type="entry name" value="ClpA/B"/>
</dbReference>
<feature type="domain" description="AAA+ ATPase" evidence="4">
    <location>
        <begin position="1"/>
        <end position="138"/>
    </location>
</feature>
<dbReference type="InterPro" id="IPR019489">
    <property type="entry name" value="Clp_ATPase_C"/>
</dbReference>
<evidence type="ECO:0000256" key="3">
    <source>
        <dbReference type="ARBA" id="ARBA00023186"/>
    </source>
</evidence>
<dbReference type="Gene3D" id="1.10.8.60">
    <property type="match status" value="1"/>
</dbReference>
<dbReference type="InterPro" id="IPR050130">
    <property type="entry name" value="ClpA_ClpB"/>
</dbReference>
<dbReference type="PANTHER" id="PTHR11638:SF185">
    <property type="entry name" value="ATP-DEPENDENT CLP PROTEASE ATP-BINDING SUBUNIT"/>
    <property type="match status" value="1"/>
</dbReference>
<keyword evidence="2" id="KW-0067">ATP-binding</keyword>
<dbReference type="SMART" id="SM01086">
    <property type="entry name" value="ClpB_D2-small"/>
    <property type="match status" value="1"/>
</dbReference>
<dbReference type="Gene3D" id="3.40.50.300">
    <property type="entry name" value="P-loop containing nucleotide triphosphate hydrolases"/>
    <property type="match status" value="1"/>
</dbReference>
<dbReference type="FunFam" id="3.40.50.300:FF:000025">
    <property type="entry name" value="ATP-dependent Clp protease subunit"/>
    <property type="match status" value="1"/>
</dbReference>